<dbReference type="NCBIfam" id="TIGR01814">
    <property type="entry name" value="kynureninase"/>
    <property type="match status" value="1"/>
</dbReference>
<dbReference type="InterPro" id="IPR015422">
    <property type="entry name" value="PyrdxlP-dep_Trfase_small"/>
</dbReference>
<sequence>MNYEATLNFARQLDEDDSIHRYRDRFHMPQLNGKNVYYFGANSLGLMPKTARLAVMEELDVWEKLGVLGQHKRWETYHEHLTESTARLVGSNPSEVVVMNALTLNLHILLVSFYQPNTKRYKIVIENGAFPSDQYAVESQIRFHGFDPKDALIEIVPRNGEKCLQTDDIVHTLRSHGDSISTVLIGGVNYYTGQAFDMEAITKTGQEVGAFVGFDLAHAAGNLNLELHDWNVDFAAWCTYKYMNSGPGSPGGVFIHERHENWHGPRFAGWWGHNKETRFDMNPNFVPISGAEGWQISNAPVLSMACLRKSMNIFDEVGMEALRKKSERLTGFLEYLLMSINDKLSIITPSSPMQRGCQLSVVVHENGKNVFNKLSASGVVCDWREPDVIRLAPAPLYTSYSDIFKTVEILKSLLT</sequence>
<organism evidence="4">
    <name type="scientific">marine metagenome</name>
    <dbReference type="NCBI Taxonomy" id="408172"/>
    <lineage>
        <taxon>unclassified sequences</taxon>
        <taxon>metagenomes</taxon>
        <taxon>ecological metagenomes</taxon>
    </lineage>
</organism>
<keyword evidence="1" id="KW-0662">Pyridine nucleotide biosynthesis</keyword>
<name>A0A382GTZ3_9ZZZZ</name>
<dbReference type="Gene3D" id="3.90.1150.10">
    <property type="entry name" value="Aspartate Aminotransferase, domain 1"/>
    <property type="match status" value="1"/>
</dbReference>
<dbReference type="GO" id="GO:0005737">
    <property type="term" value="C:cytoplasm"/>
    <property type="evidence" value="ECO:0007669"/>
    <property type="project" value="InterPro"/>
</dbReference>
<dbReference type="EMBL" id="UINC01057365">
    <property type="protein sequence ID" value="SVB78419.1"/>
    <property type="molecule type" value="Genomic_DNA"/>
</dbReference>
<protein>
    <submittedName>
        <fullName evidence="4">Uncharacterized protein</fullName>
    </submittedName>
</protein>
<dbReference type="FunFam" id="3.40.640.10:FF:000031">
    <property type="entry name" value="Kynureninase"/>
    <property type="match status" value="1"/>
</dbReference>
<dbReference type="GO" id="GO:0019441">
    <property type="term" value="P:L-tryptophan catabolic process to kynurenine"/>
    <property type="evidence" value="ECO:0007669"/>
    <property type="project" value="TreeGrafter"/>
</dbReference>
<evidence type="ECO:0000256" key="2">
    <source>
        <dbReference type="ARBA" id="ARBA00022801"/>
    </source>
</evidence>
<dbReference type="GO" id="GO:0030170">
    <property type="term" value="F:pyridoxal phosphate binding"/>
    <property type="evidence" value="ECO:0007669"/>
    <property type="project" value="InterPro"/>
</dbReference>
<dbReference type="Pfam" id="PF22580">
    <property type="entry name" value="KYNU_C"/>
    <property type="match status" value="1"/>
</dbReference>
<keyword evidence="2" id="KW-0378">Hydrolase</keyword>
<dbReference type="GO" id="GO:0043420">
    <property type="term" value="P:anthranilate metabolic process"/>
    <property type="evidence" value="ECO:0007669"/>
    <property type="project" value="TreeGrafter"/>
</dbReference>
<dbReference type="InterPro" id="IPR015421">
    <property type="entry name" value="PyrdxlP-dep_Trfase_major"/>
</dbReference>
<dbReference type="Gene3D" id="3.40.640.10">
    <property type="entry name" value="Type I PLP-dependent aspartate aminotransferase-like (Major domain)"/>
    <property type="match status" value="1"/>
</dbReference>
<accession>A0A382GTZ3</accession>
<dbReference type="HAMAP" id="MF_01970">
    <property type="entry name" value="Kynureninase"/>
    <property type="match status" value="1"/>
</dbReference>
<evidence type="ECO:0000256" key="1">
    <source>
        <dbReference type="ARBA" id="ARBA00022642"/>
    </source>
</evidence>
<dbReference type="PANTHER" id="PTHR14084:SF0">
    <property type="entry name" value="KYNURENINASE"/>
    <property type="match status" value="1"/>
</dbReference>
<dbReference type="PANTHER" id="PTHR14084">
    <property type="entry name" value="KYNURENINASE"/>
    <property type="match status" value="1"/>
</dbReference>
<keyword evidence="3" id="KW-0663">Pyridoxal phosphate</keyword>
<dbReference type="SUPFAM" id="SSF53383">
    <property type="entry name" value="PLP-dependent transferases"/>
    <property type="match status" value="1"/>
</dbReference>
<evidence type="ECO:0000313" key="4">
    <source>
        <dbReference type="EMBL" id="SVB78419.1"/>
    </source>
</evidence>
<dbReference type="GO" id="GO:0030429">
    <property type="term" value="F:kynureninase activity"/>
    <property type="evidence" value="ECO:0007669"/>
    <property type="project" value="InterPro"/>
</dbReference>
<dbReference type="InterPro" id="IPR010111">
    <property type="entry name" value="Kynureninase"/>
</dbReference>
<gene>
    <name evidence="4" type="ORF">METZ01_LOCUS231273</name>
</gene>
<dbReference type="GO" id="GO:0009435">
    <property type="term" value="P:NAD+ biosynthetic process"/>
    <property type="evidence" value="ECO:0007669"/>
    <property type="project" value="InterPro"/>
</dbReference>
<evidence type="ECO:0000256" key="3">
    <source>
        <dbReference type="ARBA" id="ARBA00022898"/>
    </source>
</evidence>
<dbReference type="PIRSF" id="PIRSF038800">
    <property type="entry name" value="KYNU"/>
    <property type="match status" value="1"/>
</dbReference>
<dbReference type="AlphaFoldDB" id="A0A382GTZ3"/>
<reference evidence="4" key="1">
    <citation type="submission" date="2018-05" db="EMBL/GenBank/DDBJ databases">
        <authorList>
            <person name="Lanie J.A."/>
            <person name="Ng W.-L."/>
            <person name="Kazmierczak K.M."/>
            <person name="Andrzejewski T.M."/>
            <person name="Davidsen T.M."/>
            <person name="Wayne K.J."/>
            <person name="Tettelin H."/>
            <person name="Glass J.I."/>
            <person name="Rusch D."/>
            <person name="Podicherti R."/>
            <person name="Tsui H.-C.T."/>
            <person name="Winkler M.E."/>
        </authorList>
    </citation>
    <scope>NUCLEOTIDE SEQUENCE</scope>
</reference>
<dbReference type="InterPro" id="IPR015424">
    <property type="entry name" value="PyrdxlP-dep_Trfase"/>
</dbReference>
<proteinExistence type="inferred from homology"/>